<organism evidence="1">
    <name type="scientific">Kryptolebias marmoratus</name>
    <name type="common">Mangrove killifish</name>
    <name type="synonym">Rivulus marmoratus</name>
    <dbReference type="NCBI Taxonomy" id="37003"/>
    <lineage>
        <taxon>Eukaryota</taxon>
        <taxon>Metazoa</taxon>
        <taxon>Chordata</taxon>
        <taxon>Craniata</taxon>
        <taxon>Vertebrata</taxon>
        <taxon>Euteleostomi</taxon>
        <taxon>Actinopterygii</taxon>
        <taxon>Neopterygii</taxon>
        <taxon>Teleostei</taxon>
        <taxon>Neoteleostei</taxon>
        <taxon>Acanthomorphata</taxon>
        <taxon>Ovalentaria</taxon>
        <taxon>Atherinomorphae</taxon>
        <taxon>Cyprinodontiformes</taxon>
        <taxon>Rivulidae</taxon>
        <taxon>Kryptolebias</taxon>
    </lineage>
</organism>
<sequence>MLDSSEDTSSCCLALYCMYTHTHKHTHTFIY</sequence>
<dbReference type="EMBL" id="JF272458">
    <property type="protein sequence ID" value="AEA03566.1"/>
    <property type="molecule type" value="mRNA"/>
</dbReference>
<accession>H5ZW34</accession>
<evidence type="ECO:0000313" key="1">
    <source>
        <dbReference type="EMBL" id="AEA03566.1"/>
    </source>
</evidence>
<proteinExistence type="evidence at transcript level"/>
<dbReference type="AlphaFoldDB" id="H5ZW34"/>
<protein>
    <submittedName>
        <fullName evidence="1">Uncharacterized protein</fullName>
    </submittedName>
</protein>
<name>H5ZW34_KRYMA</name>
<feature type="non-terminal residue" evidence="1">
    <location>
        <position position="31"/>
    </location>
</feature>
<reference evidence="1" key="1">
    <citation type="submission" date="2011-01" db="EMBL/GenBank/DDBJ databases">
        <authorList>
            <person name="Rhee J.-S."/>
            <person name="Kim B.-M."/>
            <person name="Lee J.-S."/>
        </authorList>
    </citation>
    <scope>NUCLEOTIDE SEQUENCE</scope>
</reference>